<dbReference type="PRINTS" id="PR01021">
    <property type="entry name" value="OMPADOMAIN"/>
</dbReference>
<feature type="domain" description="OmpA-like" evidence="7">
    <location>
        <begin position="98"/>
        <end position="215"/>
    </location>
</feature>
<evidence type="ECO:0000256" key="1">
    <source>
        <dbReference type="ARBA" id="ARBA00004442"/>
    </source>
</evidence>
<comment type="caution">
    <text evidence="8">The sequence shown here is derived from an EMBL/GenBank/DDBJ whole genome shotgun (WGS) entry which is preliminary data.</text>
</comment>
<keyword evidence="6" id="KW-0732">Signal</keyword>
<dbReference type="InterPro" id="IPR039567">
    <property type="entry name" value="Gly-zipper"/>
</dbReference>
<keyword evidence="3" id="KW-0998">Cell outer membrane</keyword>
<feature type="region of interest" description="Disordered" evidence="5">
    <location>
        <begin position="183"/>
        <end position="208"/>
    </location>
</feature>
<dbReference type="PRINTS" id="PR01023">
    <property type="entry name" value="NAFLGMOTY"/>
</dbReference>
<evidence type="ECO:0000313" key="9">
    <source>
        <dbReference type="Proteomes" id="UP000276634"/>
    </source>
</evidence>
<dbReference type="PROSITE" id="PS51123">
    <property type="entry name" value="OMPA_2"/>
    <property type="match status" value="1"/>
</dbReference>
<keyword evidence="9" id="KW-1185">Reference proteome</keyword>
<dbReference type="InterPro" id="IPR006690">
    <property type="entry name" value="OMPA-like_CS"/>
</dbReference>
<protein>
    <submittedName>
        <fullName evidence="8">Outer membrane protein OmpA-like peptidoglycan-associated protein</fullName>
    </submittedName>
</protein>
<name>A0A3N1XT62_9GAMM</name>
<evidence type="ECO:0000256" key="2">
    <source>
        <dbReference type="ARBA" id="ARBA00023136"/>
    </source>
</evidence>
<dbReference type="PROSITE" id="PS01068">
    <property type="entry name" value="OMPA_1"/>
    <property type="match status" value="1"/>
</dbReference>
<evidence type="ECO:0000256" key="4">
    <source>
        <dbReference type="PROSITE-ProRule" id="PRU00473"/>
    </source>
</evidence>
<dbReference type="PANTHER" id="PTHR30329:SF21">
    <property type="entry name" value="LIPOPROTEIN YIAD-RELATED"/>
    <property type="match status" value="1"/>
</dbReference>
<evidence type="ECO:0000256" key="6">
    <source>
        <dbReference type="SAM" id="SignalP"/>
    </source>
</evidence>
<evidence type="ECO:0000259" key="7">
    <source>
        <dbReference type="PROSITE" id="PS51123"/>
    </source>
</evidence>
<dbReference type="Proteomes" id="UP000276634">
    <property type="component" value="Unassembled WGS sequence"/>
</dbReference>
<evidence type="ECO:0000313" key="8">
    <source>
        <dbReference type="EMBL" id="ROR29844.1"/>
    </source>
</evidence>
<feature type="chain" id="PRO_5018291224" evidence="6">
    <location>
        <begin position="18"/>
        <end position="231"/>
    </location>
</feature>
<dbReference type="CDD" id="cd07185">
    <property type="entry name" value="OmpA_C-like"/>
    <property type="match status" value="1"/>
</dbReference>
<dbReference type="Pfam" id="PF13488">
    <property type="entry name" value="Gly-zipper_Omp"/>
    <property type="match status" value="1"/>
</dbReference>
<dbReference type="InterPro" id="IPR036737">
    <property type="entry name" value="OmpA-like_sf"/>
</dbReference>
<dbReference type="RefSeq" id="WP_170165148.1">
    <property type="nucleotide sequence ID" value="NZ_RJVI01000003.1"/>
</dbReference>
<reference evidence="8 9" key="1">
    <citation type="submission" date="2018-11" db="EMBL/GenBank/DDBJ databases">
        <title>Genomic Encyclopedia of Type Strains, Phase IV (KMG-IV): sequencing the most valuable type-strain genomes for metagenomic binning, comparative biology and taxonomic classification.</title>
        <authorList>
            <person name="Goeker M."/>
        </authorList>
    </citation>
    <scope>NUCLEOTIDE SEQUENCE [LARGE SCALE GENOMIC DNA]</scope>
    <source>
        <strain evidence="8 9">DSM 100275</strain>
    </source>
</reference>
<dbReference type="SUPFAM" id="SSF103088">
    <property type="entry name" value="OmpA-like"/>
    <property type="match status" value="1"/>
</dbReference>
<evidence type="ECO:0000256" key="5">
    <source>
        <dbReference type="SAM" id="MobiDB-lite"/>
    </source>
</evidence>
<feature type="compositionally biased region" description="Basic and acidic residues" evidence="5">
    <location>
        <begin position="198"/>
        <end position="208"/>
    </location>
</feature>
<dbReference type="InterPro" id="IPR050330">
    <property type="entry name" value="Bact_OuterMem_StrucFunc"/>
</dbReference>
<gene>
    <name evidence="8" type="ORF">EDC57_2522</name>
</gene>
<dbReference type="PANTHER" id="PTHR30329">
    <property type="entry name" value="STATOR ELEMENT OF FLAGELLAR MOTOR COMPLEX"/>
    <property type="match status" value="1"/>
</dbReference>
<dbReference type="EMBL" id="RJVI01000003">
    <property type="protein sequence ID" value="ROR29844.1"/>
    <property type="molecule type" value="Genomic_DNA"/>
</dbReference>
<dbReference type="AlphaFoldDB" id="A0A3N1XT62"/>
<evidence type="ECO:0000256" key="3">
    <source>
        <dbReference type="ARBA" id="ARBA00023237"/>
    </source>
</evidence>
<dbReference type="InterPro" id="IPR006665">
    <property type="entry name" value="OmpA-like"/>
</dbReference>
<organism evidence="8 9">
    <name type="scientific">Inmirania thermothiophila</name>
    <dbReference type="NCBI Taxonomy" id="1750597"/>
    <lineage>
        <taxon>Bacteria</taxon>
        <taxon>Pseudomonadati</taxon>
        <taxon>Pseudomonadota</taxon>
        <taxon>Gammaproteobacteria</taxon>
        <taxon>Chromatiales</taxon>
        <taxon>Ectothiorhodospiraceae</taxon>
        <taxon>Inmirania</taxon>
    </lineage>
</organism>
<keyword evidence="2 4" id="KW-0472">Membrane</keyword>
<comment type="subcellular location">
    <subcellularLocation>
        <location evidence="1">Cell outer membrane</location>
    </subcellularLocation>
</comment>
<feature type="signal peptide" evidence="6">
    <location>
        <begin position="1"/>
        <end position="17"/>
    </location>
</feature>
<dbReference type="Pfam" id="PF00691">
    <property type="entry name" value="OmpA"/>
    <property type="match status" value="1"/>
</dbReference>
<dbReference type="Gene3D" id="3.30.1330.60">
    <property type="entry name" value="OmpA-like domain"/>
    <property type="match status" value="1"/>
</dbReference>
<sequence>MRLTVRMLAAVTAAALAGCAADDPNRRAKTGAAVGAAIGAVLGNQAEDRSRGRIVGAAVGAIAGAAVGSYMDRQRRELEARLVDERARNDLAITELPDGSLKVGVASEATFELDRYDLRPQALQTFAKIADVLRRYDRTVIHVVGHTDSTGPEGYNQALSERRAEAVASFLVAQGVPAERILTEGRGEREPVAPNDTPEGRRRNRRVDIVIRPVVEGREAEAYAPPPPLGR</sequence>
<dbReference type="PROSITE" id="PS51257">
    <property type="entry name" value="PROKAR_LIPOPROTEIN"/>
    <property type="match status" value="1"/>
</dbReference>
<proteinExistence type="predicted"/>
<dbReference type="InterPro" id="IPR006664">
    <property type="entry name" value="OMP_bac"/>
</dbReference>
<dbReference type="GO" id="GO:0009279">
    <property type="term" value="C:cell outer membrane"/>
    <property type="evidence" value="ECO:0007669"/>
    <property type="project" value="UniProtKB-SubCell"/>
</dbReference>
<accession>A0A3N1XT62</accession>